<comment type="caution">
    <text evidence="1">The sequence shown here is derived from an EMBL/GenBank/DDBJ whole genome shotgun (WGS) entry which is preliminary data.</text>
</comment>
<keyword evidence="2" id="KW-1185">Reference proteome</keyword>
<dbReference type="AlphaFoldDB" id="A0AAV5A9R8"/>
<gene>
    <name evidence="1" type="ORF">Clacol_004444</name>
</gene>
<sequence length="446" mass="50252">MNTNGLGGEQDYQASSHALACPELSNLAYFPFHKTTAQHWNNGMSESHACQETLPTYQHTEQPLGSSDIFVNYDSNSARAIRSDNDLFNNVNNSVGTTLHQEKAYLNILRSTPEPEPLFDHSDAQLNANAHPTPESNVSTEVNDTLDIIHEEDEIGDLEKLSHHCSLPVDVVINATAQKLNNHLEDHLLHIFCSMLKLAEGPLSVPLGNFKESSWFKNDVNLFCKDAMMSPFIPAYKICGTQLFYKLLSINMVYRIPKDVIHETQVRAKLRAAVLSCFNTWRTRVRQKIDLSIKNKFPAWTLAKSLAHLDCTLTPNHVQRAAILAALMHYNVRKIRGIGVGMTISSDEDDPKITPVKLYLTGDFWTDIELFLLFHRKRTRAASSHTSHQRDLLIHGERSFYNANMDILKLSGAKRDMPNFIHETTTTRQKTVESVLSGMAVGRSQS</sequence>
<organism evidence="1 2">
    <name type="scientific">Clathrus columnatus</name>
    <dbReference type="NCBI Taxonomy" id="1419009"/>
    <lineage>
        <taxon>Eukaryota</taxon>
        <taxon>Fungi</taxon>
        <taxon>Dikarya</taxon>
        <taxon>Basidiomycota</taxon>
        <taxon>Agaricomycotina</taxon>
        <taxon>Agaricomycetes</taxon>
        <taxon>Phallomycetidae</taxon>
        <taxon>Phallales</taxon>
        <taxon>Clathraceae</taxon>
        <taxon>Clathrus</taxon>
    </lineage>
</organism>
<evidence type="ECO:0000313" key="2">
    <source>
        <dbReference type="Proteomes" id="UP001050691"/>
    </source>
</evidence>
<evidence type="ECO:0000313" key="1">
    <source>
        <dbReference type="EMBL" id="GJJ10218.1"/>
    </source>
</evidence>
<dbReference type="Proteomes" id="UP001050691">
    <property type="component" value="Unassembled WGS sequence"/>
</dbReference>
<dbReference type="EMBL" id="BPWL01000005">
    <property type="protein sequence ID" value="GJJ10218.1"/>
    <property type="molecule type" value="Genomic_DNA"/>
</dbReference>
<name>A0AAV5A9R8_9AGAM</name>
<proteinExistence type="predicted"/>
<reference evidence="1" key="1">
    <citation type="submission" date="2021-10" db="EMBL/GenBank/DDBJ databases">
        <title>De novo Genome Assembly of Clathrus columnatus (Basidiomycota, Fungi) Using Illumina and Nanopore Sequence Data.</title>
        <authorList>
            <person name="Ogiso-Tanaka E."/>
            <person name="Itagaki H."/>
            <person name="Hosoya T."/>
            <person name="Hosaka K."/>
        </authorList>
    </citation>
    <scope>NUCLEOTIDE SEQUENCE</scope>
    <source>
        <strain evidence="1">MO-923</strain>
    </source>
</reference>
<protein>
    <submittedName>
        <fullName evidence="1">Uncharacterized protein</fullName>
    </submittedName>
</protein>
<accession>A0AAV5A9R8</accession>